<protein>
    <recommendedName>
        <fullName evidence="3">CHCH domain-containing protein</fullName>
    </recommendedName>
</protein>
<reference evidence="4" key="1">
    <citation type="submission" date="2024-01" db="EMBL/GenBank/DDBJ databases">
        <authorList>
            <person name="Webb A."/>
        </authorList>
    </citation>
    <scope>NUCLEOTIDE SEQUENCE</scope>
    <source>
        <strain evidence="4">Pm1</strain>
    </source>
</reference>
<organism evidence="4 5">
    <name type="scientific">Peronospora matthiolae</name>
    <dbReference type="NCBI Taxonomy" id="2874970"/>
    <lineage>
        <taxon>Eukaryota</taxon>
        <taxon>Sar</taxon>
        <taxon>Stramenopiles</taxon>
        <taxon>Oomycota</taxon>
        <taxon>Peronosporomycetes</taxon>
        <taxon>Peronosporales</taxon>
        <taxon>Peronosporaceae</taxon>
        <taxon>Peronospora</taxon>
    </lineage>
</organism>
<keyword evidence="1" id="KW-1015">Disulfide bond</keyword>
<dbReference type="GO" id="GO:0005739">
    <property type="term" value="C:mitochondrion"/>
    <property type="evidence" value="ECO:0007669"/>
    <property type="project" value="TreeGrafter"/>
</dbReference>
<dbReference type="InterPro" id="IPR010625">
    <property type="entry name" value="CHCH"/>
</dbReference>
<dbReference type="Pfam" id="PF06747">
    <property type="entry name" value="CHCH"/>
    <property type="match status" value="1"/>
</dbReference>
<dbReference type="GO" id="GO:0007005">
    <property type="term" value="P:mitochondrion organization"/>
    <property type="evidence" value="ECO:0007669"/>
    <property type="project" value="InterPro"/>
</dbReference>
<evidence type="ECO:0000313" key="5">
    <source>
        <dbReference type="Proteomes" id="UP001162060"/>
    </source>
</evidence>
<evidence type="ECO:0000259" key="3">
    <source>
        <dbReference type="Pfam" id="PF06747"/>
    </source>
</evidence>
<feature type="compositionally biased region" description="Low complexity" evidence="2">
    <location>
        <begin position="1"/>
        <end position="45"/>
    </location>
</feature>
<evidence type="ECO:0000313" key="4">
    <source>
        <dbReference type="EMBL" id="CAK7910123.1"/>
    </source>
</evidence>
<gene>
    <name evidence="4" type="ORF">PM001_LOCUS4073</name>
</gene>
<dbReference type="EMBL" id="CAKLBY020000035">
    <property type="protein sequence ID" value="CAK7910123.1"/>
    <property type="molecule type" value="Genomic_DNA"/>
</dbReference>
<sequence>MGRSRSSRPAPRAAPRRAPAPAQARRSAPAPAHKQAAPAPAHPSSSGGGMMSGLMSTVAQGMAFGTGSAVAHRAVGAVAGSFSGGADTPQQHLEAASASPDHQTAQPPAQNQCGADQKAFLECLNTSSNDIASCQMYLDQFKTCQMQQPSAFM</sequence>
<dbReference type="GO" id="GO:0005634">
    <property type="term" value="C:nucleus"/>
    <property type="evidence" value="ECO:0007669"/>
    <property type="project" value="TreeGrafter"/>
</dbReference>
<feature type="compositionally biased region" description="Polar residues" evidence="2">
    <location>
        <begin position="100"/>
        <end position="113"/>
    </location>
</feature>
<name>A0AAV1TA49_9STRA</name>
<evidence type="ECO:0000256" key="1">
    <source>
        <dbReference type="ARBA" id="ARBA00023157"/>
    </source>
</evidence>
<dbReference type="PANTHER" id="PTHR13523">
    <property type="entry name" value="COILED-COIL-HELIX-COILED-COIL-HELIX DOMAIN CONTAINING 2/NUR77"/>
    <property type="match status" value="1"/>
</dbReference>
<dbReference type="Proteomes" id="UP001162060">
    <property type="component" value="Unassembled WGS sequence"/>
</dbReference>
<dbReference type="PANTHER" id="PTHR13523:SF2">
    <property type="entry name" value="COILED-COIL-HELIX-COILED-COIL-HELIX DOMAIN CONTAINING 2, ISOFORM A-RELATED"/>
    <property type="match status" value="1"/>
</dbReference>
<accession>A0AAV1TA49</accession>
<dbReference type="AlphaFoldDB" id="A0AAV1TA49"/>
<feature type="region of interest" description="Disordered" evidence="2">
    <location>
        <begin position="1"/>
        <end position="53"/>
    </location>
</feature>
<feature type="region of interest" description="Disordered" evidence="2">
    <location>
        <begin position="80"/>
        <end position="113"/>
    </location>
</feature>
<comment type="caution">
    <text evidence="4">The sequence shown here is derived from an EMBL/GenBank/DDBJ whole genome shotgun (WGS) entry which is preliminary data.</text>
</comment>
<evidence type="ECO:0000256" key="2">
    <source>
        <dbReference type="SAM" id="MobiDB-lite"/>
    </source>
</evidence>
<feature type="domain" description="CHCH" evidence="3">
    <location>
        <begin position="113"/>
        <end position="147"/>
    </location>
</feature>
<proteinExistence type="predicted"/>
<dbReference type="InterPro" id="IPR055304">
    <property type="entry name" value="CHCHD2/10-like"/>
</dbReference>